<reference evidence="1 2" key="1">
    <citation type="submission" date="2020-11" db="EMBL/GenBank/DDBJ databases">
        <authorList>
            <person name="Wallbank WR R."/>
            <person name="Pardo Diaz C."/>
            <person name="Kozak K."/>
            <person name="Martin S."/>
            <person name="Jiggins C."/>
            <person name="Moest M."/>
            <person name="Warren A I."/>
            <person name="Generalovic N T."/>
            <person name="Byers J.R.P. K."/>
            <person name="Montejo-Kovacevich G."/>
            <person name="Yen C E."/>
        </authorList>
    </citation>
    <scope>NUCLEOTIDE SEQUENCE [LARGE SCALE GENOMIC DNA]</scope>
</reference>
<protein>
    <submittedName>
        <fullName evidence="1">Uncharacterized protein</fullName>
    </submittedName>
</protein>
<dbReference type="EMBL" id="LR899012">
    <property type="protein sequence ID" value="CAD7087241.1"/>
    <property type="molecule type" value="Genomic_DNA"/>
</dbReference>
<dbReference type="PANTHER" id="PTHR20898">
    <property type="entry name" value="DAEDALUS ON 3-RELATED-RELATED"/>
    <property type="match status" value="1"/>
</dbReference>
<dbReference type="InterPro" id="IPR010512">
    <property type="entry name" value="DUF1091"/>
</dbReference>
<proteinExistence type="predicted"/>
<dbReference type="Proteomes" id="UP000594454">
    <property type="component" value="Chromosome 4"/>
</dbReference>
<keyword evidence="2" id="KW-1185">Reference proteome</keyword>
<name>A0A7R8YWW4_HERIL</name>
<organism evidence="1 2">
    <name type="scientific">Hermetia illucens</name>
    <name type="common">Black soldier fly</name>
    <dbReference type="NCBI Taxonomy" id="343691"/>
    <lineage>
        <taxon>Eukaryota</taxon>
        <taxon>Metazoa</taxon>
        <taxon>Ecdysozoa</taxon>
        <taxon>Arthropoda</taxon>
        <taxon>Hexapoda</taxon>
        <taxon>Insecta</taxon>
        <taxon>Pterygota</taxon>
        <taxon>Neoptera</taxon>
        <taxon>Endopterygota</taxon>
        <taxon>Diptera</taxon>
        <taxon>Brachycera</taxon>
        <taxon>Stratiomyomorpha</taxon>
        <taxon>Stratiomyidae</taxon>
        <taxon>Hermetiinae</taxon>
        <taxon>Hermetia</taxon>
    </lineage>
</organism>
<gene>
    <name evidence="1" type="ORF">HERILL_LOCUS9960</name>
</gene>
<sequence>MDWMELNVKSYFIIITIAPKLIPTIQKENYIAMYSKVTVTITPGYGAANVTVKNRKTWDCNLTFSQDLENPEMHIDIYGLVDKRFSRRFFKVSFKTCNLHRILGTSPFLRVTANMLKERSNMSLECPMPAGKYYVRNMGLETDLIPLALFYTPNSTDIVDVLLTAEKDKDRKVTVLHTLMETKILKMKSRKSPKKN</sequence>
<dbReference type="SMART" id="SM00697">
    <property type="entry name" value="DM8"/>
    <property type="match status" value="1"/>
</dbReference>
<dbReference type="InParanoid" id="A0A7R8YWW4"/>
<dbReference type="Pfam" id="PF06477">
    <property type="entry name" value="DUF1091"/>
    <property type="match status" value="1"/>
</dbReference>
<accession>A0A7R8YWW4</accession>
<evidence type="ECO:0000313" key="2">
    <source>
        <dbReference type="Proteomes" id="UP000594454"/>
    </source>
</evidence>
<dbReference type="AlphaFoldDB" id="A0A7R8YWW4"/>
<dbReference type="OrthoDB" id="8028810at2759"/>
<evidence type="ECO:0000313" key="1">
    <source>
        <dbReference type="EMBL" id="CAD7087241.1"/>
    </source>
</evidence>